<dbReference type="AlphaFoldDB" id="A0A382MQZ2"/>
<feature type="domain" description="Cell wall hydrolase SleB" evidence="1">
    <location>
        <begin position="74"/>
        <end position="199"/>
    </location>
</feature>
<accession>A0A382MQZ2</accession>
<sequence>MVKIVRVFLALFATLWYTTSPINSNAPTQIWKPIIVETKAAPDYYKPLEFDKVKYTAADVLCLAKNIYFEAGVESTAGKLAVANVTLNRTLGANYPNSICEVVQEGIHYYNAQKDEHFPVRDRCQFSWYCDGMGDNPREGRTWDSAQELAKKVLINHYDKALIDITDGATHYHANWMETYPKWSKKKKIMASIDRHIFYGSRKTL</sequence>
<evidence type="ECO:0000259" key="1">
    <source>
        <dbReference type="Pfam" id="PF07486"/>
    </source>
</evidence>
<protein>
    <recommendedName>
        <fullName evidence="1">Cell wall hydrolase SleB domain-containing protein</fullName>
    </recommendedName>
</protein>
<proteinExistence type="predicted"/>
<dbReference type="Pfam" id="PF07486">
    <property type="entry name" value="Hydrolase_2"/>
    <property type="match status" value="1"/>
</dbReference>
<reference evidence="2" key="1">
    <citation type="submission" date="2018-05" db="EMBL/GenBank/DDBJ databases">
        <authorList>
            <person name="Lanie J.A."/>
            <person name="Ng W.-L."/>
            <person name="Kazmierczak K.M."/>
            <person name="Andrzejewski T.M."/>
            <person name="Davidsen T.M."/>
            <person name="Wayne K.J."/>
            <person name="Tettelin H."/>
            <person name="Glass J.I."/>
            <person name="Rusch D."/>
            <person name="Podicherti R."/>
            <person name="Tsui H.-C.T."/>
            <person name="Winkler M.E."/>
        </authorList>
    </citation>
    <scope>NUCLEOTIDE SEQUENCE</scope>
</reference>
<dbReference type="GO" id="GO:0016787">
    <property type="term" value="F:hydrolase activity"/>
    <property type="evidence" value="ECO:0007669"/>
    <property type="project" value="InterPro"/>
</dbReference>
<gene>
    <name evidence="2" type="ORF">METZ01_LOCUS304093</name>
</gene>
<organism evidence="2">
    <name type="scientific">marine metagenome</name>
    <dbReference type="NCBI Taxonomy" id="408172"/>
    <lineage>
        <taxon>unclassified sequences</taxon>
        <taxon>metagenomes</taxon>
        <taxon>ecological metagenomes</taxon>
    </lineage>
</organism>
<name>A0A382MQZ2_9ZZZZ</name>
<dbReference type="Gene3D" id="1.10.10.2520">
    <property type="entry name" value="Cell wall hydrolase SleB, domain 1"/>
    <property type="match status" value="1"/>
</dbReference>
<dbReference type="InterPro" id="IPR011105">
    <property type="entry name" value="Cell_wall_hydrolase_SleB"/>
</dbReference>
<evidence type="ECO:0000313" key="2">
    <source>
        <dbReference type="EMBL" id="SVC51239.1"/>
    </source>
</evidence>
<dbReference type="InterPro" id="IPR042047">
    <property type="entry name" value="SleB_dom1"/>
</dbReference>
<dbReference type="EMBL" id="UINC01095279">
    <property type="protein sequence ID" value="SVC51239.1"/>
    <property type="molecule type" value="Genomic_DNA"/>
</dbReference>